<dbReference type="Gene3D" id="1.25.40.20">
    <property type="entry name" value="Ankyrin repeat-containing domain"/>
    <property type="match status" value="3"/>
</dbReference>
<accession>A0ABX0JIM4</accession>
<comment type="caution">
    <text evidence="4">The sequence shown here is derived from an EMBL/GenBank/DDBJ whole genome shotgun (WGS) entry which is preliminary data.</text>
</comment>
<evidence type="ECO:0000256" key="1">
    <source>
        <dbReference type="ARBA" id="ARBA00022737"/>
    </source>
</evidence>
<dbReference type="InterPro" id="IPR002110">
    <property type="entry name" value="Ankyrin_rpt"/>
</dbReference>
<evidence type="ECO:0000313" key="5">
    <source>
        <dbReference type="Proteomes" id="UP001165962"/>
    </source>
</evidence>
<dbReference type="PROSITE" id="PS50297">
    <property type="entry name" value="ANK_REP_REGION"/>
    <property type="match status" value="1"/>
</dbReference>
<dbReference type="SMART" id="SM00248">
    <property type="entry name" value="ANK"/>
    <property type="match status" value="5"/>
</dbReference>
<name>A0ABX0JIM4_9BACL</name>
<dbReference type="Proteomes" id="UP001165962">
    <property type="component" value="Unassembled WGS sequence"/>
</dbReference>
<dbReference type="EMBL" id="JAAOIW010000023">
    <property type="protein sequence ID" value="NHN34842.1"/>
    <property type="molecule type" value="Genomic_DNA"/>
</dbReference>
<evidence type="ECO:0008006" key="6">
    <source>
        <dbReference type="Google" id="ProtNLM"/>
    </source>
</evidence>
<dbReference type="PROSITE" id="PS50088">
    <property type="entry name" value="ANK_REPEAT"/>
    <property type="match status" value="1"/>
</dbReference>
<sequence length="358" mass="40495">MDYLEEKSIERGNVTFLGSYSYSSVKTQKLFGVCAQYGRVDGMIVLLNNKHNKPSIHAISGYNQKTPLMYAADGGSEKAVRFLIELGAKVNEDPLGQGRTALLYASNIDIVTTLLHYGANPNVQSNIPIYEHNTFYQKVSYYKRQVPIMRQIMDDNVVKLLLEHHAISDLTDENGYHIITYAALAGSNEILELLITKINDRNERKRLLNHAVLSIVKKLGLDIKWKSSNSLLIAEQIRKKRLESDIEKITTLIRKGADRDTRDDELKTPLIWAVINRFDHVAKTLIDLNCDVNLEDSSGKTAVDYALENQEIPMFDLLNRNGSIVTGSMLLKRNSIDSILEAKRLFGNPITTIIRPKY</sequence>
<dbReference type="Pfam" id="PF12796">
    <property type="entry name" value="Ank_2"/>
    <property type="match status" value="2"/>
</dbReference>
<gene>
    <name evidence="4" type="ORF">G9U52_34425</name>
</gene>
<dbReference type="SUPFAM" id="SSF48403">
    <property type="entry name" value="Ankyrin repeat"/>
    <property type="match status" value="1"/>
</dbReference>
<protein>
    <recommendedName>
        <fullName evidence="6">Ankyrin repeat protein</fullName>
    </recommendedName>
</protein>
<keyword evidence="1" id="KW-0677">Repeat</keyword>
<dbReference type="PANTHER" id="PTHR24171">
    <property type="entry name" value="ANKYRIN REPEAT DOMAIN-CONTAINING PROTEIN 39-RELATED"/>
    <property type="match status" value="1"/>
</dbReference>
<feature type="repeat" description="ANK" evidence="3">
    <location>
        <begin position="63"/>
        <end position="91"/>
    </location>
</feature>
<evidence type="ECO:0000256" key="2">
    <source>
        <dbReference type="ARBA" id="ARBA00023043"/>
    </source>
</evidence>
<keyword evidence="2 3" id="KW-0040">ANK repeat</keyword>
<reference evidence="4" key="1">
    <citation type="submission" date="2020-03" db="EMBL/GenBank/DDBJ databases">
        <title>Draft sequencing of Paenibacilllus sp. S3N08.</title>
        <authorList>
            <person name="Kim D.-U."/>
        </authorList>
    </citation>
    <scope>NUCLEOTIDE SEQUENCE</scope>
    <source>
        <strain evidence="4">S3N08</strain>
    </source>
</reference>
<keyword evidence="5" id="KW-1185">Reference proteome</keyword>
<evidence type="ECO:0000256" key="3">
    <source>
        <dbReference type="PROSITE-ProRule" id="PRU00023"/>
    </source>
</evidence>
<dbReference type="RefSeq" id="WP_166156566.1">
    <property type="nucleotide sequence ID" value="NZ_JAAOIW010000023.1"/>
</dbReference>
<dbReference type="InterPro" id="IPR036770">
    <property type="entry name" value="Ankyrin_rpt-contain_sf"/>
</dbReference>
<evidence type="ECO:0000313" key="4">
    <source>
        <dbReference type="EMBL" id="NHN34842.1"/>
    </source>
</evidence>
<organism evidence="4 5">
    <name type="scientific">Paenibacillus agricola</name>
    <dbReference type="NCBI Taxonomy" id="2716264"/>
    <lineage>
        <taxon>Bacteria</taxon>
        <taxon>Bacillati</taxon>
        <taxon>Bacillota</taxon>
        <taxon>Bacilli</taxon>
        <taxon>Bacillales</taxon>
        <taxon>Paenibacillaceae</taxon>
        <taxon>Paenibacillus</taxon>
    </lineage>
</organism>
<proteinExistence type="predicted"/>